<evidence type="ECO:0000256" key="1">
    <source>
        <dbReference type="SAM" id="MobiDB-lite"/>
    </source>
</evidence>
<feature type="domain" description="DUF3669" evidence="2">
    <location>
        <begin position="267"/>
        <end position="329"/>
    </location>
</feature>
<reference evidence="3 4" key="1">
    <citation type="submission" date="2023-01" db="EMBL/GenBank/DDBJ databases">
        <title>Analysis of 21 Apiospora genomes using comparative genomics revels a genus with tremendous synthesis potential of carbohydrate active enzymes and secondary metabolites.</title>
        <authorList>
            <person name="Sorensen T."/>
        </authorList>
    </citation>
    <scope>NUCLEOTIDE SEQUENCE [LARGE SCALE GENOMIC DNA]</scope>
    <source>
        <strain evidence="3 4">CBS 20057</strain>
    </source>
</reference>
<keyword evidence="4" id="KW-1185">Reference proteome</keyword>
<evidence type="ECO:0000313" key="4">
    <source>
        <dbReference type="Proteomes" id="UP001396898"/>
    </source>
</evidence>
<evidence type="ECO:0000259" key="2">
    <source>
        <dbReference type="Pfam" id="PF12417"/>
    </source>
</evidence>
<dbReference type="PANTHER" id="PTHR40780">
    <property type="entry name" value="DUF3669 DOMAIN-CONTAINING PROTEIN"/>
    <property type="match status" value="1"/>
</dbReference>
<evidence type="ECO:0000313" key="3">
    <source>
        <dbReference type="EMBL" id="KAK8005848.1"/>
    </source>
</evidence>
<proteinExistence type="predicted"/>
<feature type="region of interest" description="Disordered" evidence="1">
    <location>
        <begin position="39"/>
        <end position="63"/>
    </location>
</feature>
<dbReference type="Proteomes" id="UP001396898">
    <property type="component" value="Unassembled WGS sequence"/>
</dbReference>
<comment type="caution">
    <text evidence="3">The sequence shown here is derived from an EMBL/GenBank/DDBJ whole genome shotgun (WGS) entry which is preliminary data.</text>
</comment>
<accession>A0ABR1R906</accession>
<name>A0ABR1R906_9PEZI</name>
<feature type="compositionally biased region" description="Basic and acidic residues" evidence="1">
    <location>
        <begin position="51"/>
        <end position="63"/>
    </location>
</feature>
<feature type="compositionally biased region" description="Polar residues" evidence="1">
    <location>
        <begin position="39"/>
        <end position="49"/>
    </location>
</feature>
<dbReference type="EMBL" id="JAQQWI010000017">
    <property type="protein sequence ID" value="KAK8005848.1"/>
    <property type="molecule type" value="Genomic_DNA"/>
</dbReference>
<dbReference type="PANTHER" id="PTHR40780:SF3">
    <property type="entry name" value="DUF3669 DOMAIN-CONTAINING PROTEIN"/>
    <property type="match status" value="1"/>
</dbReference>
<sequence>MNDQKTEDQAFNQESLSTQPYRRIGQGFCGSVWSCPQSPSASGDSNATTAIKREDGGPGRSLRNDYDMHQLILRSLEQCPEELRVFTVPQCHAFIPQSHPGWDDGRVLSRFPAGYTPCNILISERIPPMPEPIRNLLVDKFCPKTPESLPAQIRADEQNQDCLIRPYLGRTKHGRGRSRVSFFSLRNFPLHLDQMPELGLSPLVRDYAAAMAKALAFLHWCAGIDANDVEFVLAPPPLPPSNGNQSTHHDTSRAFTFSSPVLGPHCLWILDFDCCRAMGRDEGGVEQAARAFLRNDPFYPRPGRDGDEEKELWRHFRLTFLEASESIIVKGAGNCVQLRDLPIKLMDRIEELVAAKSA</sequence>
<organism evidence="3 4">
    <name type="scientific">Apiospora marii</name>
    <dbReference type="NCBI Taxonomy" id="335849"/>
    <lineage>
        <taxon>Eukaryota</taxon>
        <taxon>Fungi</taxon>
        <taxon>Dikarya</taxon>
        <taxon>Ascomycota</taxon>
        <taxon>Pezizomycotina</taxon>
        <taxon>Sordariomycetes</taxon>
        <taxon>Xylariomycetidae</taxon>
        <taxon>Amphisphaeriales</taxon>
        <taxon>Apiosporaceae</taxon>
        <taxon>Apiospora</taxon>
    </lineage>
</organism>
<dbReference type="Pfam" id="PF12417">
    <property type="entry name" value="DUF3669"/>
    <property type="match status" value="1"/>
</dbReference>
<gene>
    <name evidence="3" type="ORF">PG991_012145</name>
</gene>
<protein>
    <recommendedName>
        <fullName evidence="2">DUF3669 domain-containing protein</fullName>
    </recommendedName>
</protein>
<dbReference type="InterPro" id="IPR022137">
    <property type="entry name" value="Znf_prot_DUF3669"/>
</dbReference>